<feature type="domain" description="DUF7770" evidence="2">
    <location>
        <begin position="69"/>
        <end position="219"/>
    </location>
</feature>
<dbReference type="Proteomes" id="UP000184330">
    <property type="component" value="Unassembled WGS sequence"/>
</dbReference>
<accession>A0A1L7WR57</accession>
<feature type="region of interest" description="Disordered" evidence="1">
    <location>
        <begin position="1"/>
        <end position="42"/>
    </location>
</feature>
<evidence type="ECO:0000256" key="1">
    <source>
        <dbReference type="SAM" id="MobiDB-lite"/>
    </source>
</evidence>
<proteinExistence type="predicted"/>
<dbReference type="InterPro" id="IPR056672">
    <property type="entry name" value="DUF7770"/>
</dbReference>
<sequence length="236" mass="25588">MGCGPSKPSKSKKGGGGGGGKKSGGGKKAGGGQAGGVLGESQELQNYDPIRYENNEAVVRDPHRIVTQVHFVAQTVLESGGNHWGICLQTGPCESIRLNMDPSNVLGAQAPNHGYRGRLYIRYRDHAITNNQEKIVTIPANPGHSVAQFIDVIINEGNHLYDLTTRGRGCTGWILDQFILFEHYHLIPGGYNLAKVIGQQWEDGHATKPDIGVTRGTYMRNTTYGGWAGRGALRRR</sequence>
<organism evidence="3 4">
    <name type="scientific">Phialocephala subalpina</name>
    <dbReference type="NCBI Taxonomy" id="576137"/>
    <lineage>
        <taxon>Eukaryota</taxon>
        <taxon>Fungi</taxon>
        <taxon>Dikarya</taxon>
        <taxon>Ascomycota</taxon>
        <taxon>Pezizomycotina</taxon>
        <taxon>Leotiomycetes</taxon>
        <taxon>Helotiales</taxon>
        <taxon>Mollisiaceae</taxon>
        <taxon>Phialocephala</taxon>
        <taxon>Phialocephala fortinii species complex</taxon>
    </lineage>
</organism>
<gene>
    <name evidence="3" type="ORF">PAC_05133</name>
</gene>
<reference evidence="3 4" key="1">
    <citation type="submission" date="2016-03" db="EMBL/GenBank/DDBJ databases">
        <authorList>
            <person name="Ploux O."/>
        </authorList>
    </citation>
    <scope>NUCLEOTIDE SEQUENCE [LARGE SCALE GENOMIC DNA]</scope>
    <source>
        <strain evidence="3 4">UAMH 11012</strain>
    </source>
</reference>
<dbReference type="Pfam" id="PF24968">
    <property type="entry name" value="DUF7770"/>
    <property type="match status" value="1"/>
</dbReference>
<evidence type="ECO:0000259" key="2">
    <source>
        <dbReference type="Pfam" id="PF24968"/>
    </source>
</evidence>
<feature type="compositionally biased region" description="Gly residues" evidence="1">
    <location>
        <begin position="14"/>
        <end position="38"/>
    </location>
</feature>
<evidence type="ECO:0000313" key="3">
    <source>
        <dbReference type="EMBL" id="CZR55246.1"/>
    </source>
</evidence>
<dbReference type="EMBL" id="FJOG01000006">
    <property type="protein sequence ID" value="CZR55246.1"/>
    <property type="molecule type" value="Genomic_DNA"/>
</dbReference>
<keyword evidence="4" id="KW-1185">Reference proteome</keyword>
<dbReference type="OrthoDB" id="3527137at2759"/>
<protein>
    <recommendedName>
        <fullName evidence="2">DUF7770 domain-containing protein</fullName>
    </recommendedName>
</protein>
<dbReference type="AlphaFoldDB" id="A0A1L7WR57"/>
<name>A0A1L7WR57_9HELO</name>
<dbReference type="STRING" id="576137.A0A1L7WR57"/>
<evidence type="ECO:0000313" key="4">
    <source>
        <dbReference type="Proteomes" id="UP000184330"/>
    </source>
</evidence>